<keyword evidence="3" id="KW-1185">Reference proteome</keyword>
<evidence type="ECO:0000313" key="3">
    <source>
        <dbReference type="Proteomes" id="UP001595947"/>
    </source>
</evidence>
<keyword evidence="1" id="KW-0472">Membrane</keyword>
<sequence length="270" mass="30016">MVENFAMGGDGNIVGLLDPCGARYQEGPPPTSGSPVCSCRTYAIRSCTTCSAPLCGDHSEIYNRSWTCSRCVRILRKVDVQRSQQRRDAALAPYLALPPLDTATMRAYLDGRVDDIEDGVTHQIWNWSNGDVARIMRELLGDDLLLGCQYIGIYGGEELTQNGDRVMSEVDTSSDSWRPHYAAPSTEVVERAGPTERFNAPFIRDSEADGPQVVLDRLQLLRNAIAEQRKHGDYRRWAEAEESRRLLVKVCLIIALALVVFVLLVINAQS</sequence>
<comment type="caution">
    <text evidence="2">The sequence shown here is derived from an EMBL/GenBank/DDBJ whole genome shotgun (WGS) entry which is preliminary data.</text>
</comment>
<organism evidence="2 3">
    <name type="scientific">Actinomycetospora atypica</name>
    <dbReference type="NCBI Taxonomy" id="1290095"/>
    <lineage>
        <taxon>Bacteria</taxon>
        <taxon>Bacillati</taxon>
        <taxon>Actinomycetota</taxon>
        <taxon>Actinomycetes</taxon>
        <taxon>Pseudonocardiales</taxon>
        <taxon>Pseudonocardiaceae</taxon>
        <taxon>Actinomycetospora</taxon>
    </lineage>
</organism>
<name>A0ABV9YKR1_9PSEU</name>
<dbReference type="Proteomes" id="UP001595947">
    <property type="component" value="Unassembled WGS sequence"/>
</dbReference>
<evidence type="ECO:0000256" key="1">
    <source>
        <dbReference type="SAM" id="Phobius"/>
    </source>
</evidence>
<keyword evidence="1" id="KW-0812">Transmembrane</keyword>
<evidence type="ECO:0000313" key="2">
    <source>
        <dbReference type="EMBL" id="MFC5061949.1"/>
    </source>
</evidence>
<reference evidence="3" key="1">
    <citation type="journal article" date="2019" name="Int. J. Syst. Evol. Microbiol.">
        <title>The Global Catalogue of Microorganisms (GCM) 10K type strain sequencing project: providing services to taxonomists for standard genome sequencing and annotation.</title>
        <authorList>
            <consortium name="The Broad Institute Genomics Platform"/>
            <consortium name="The Broad Institute Genome Sequencing Center for Infectious Disease"/>
            <person name="Wu L."/>
            <person name="Ma J."/>
        </authorList>
    </citation>
    <scope>NUCLEOTIDE SEQUENCE [LARGE SCALE GENOMIC DNA]</scope>
    <source>
        <strain evidence="3">CGMCC 4.7093</strain>
    </source>
</reference>
<dbReference type="EMBL" id="JBHSIV010000005">
    <property type="protein sequence ID" value="MFC5061949.1"/>
    <property type="molecule type" value="Genomic_DNA"/>
</dbReference>
<dbReference type="RefSeq" id="WP_378035301.1">
    <property type="nucleotide sequence ID" value="NZ_JBHSIV010000005.1"/>
</dbReference>
<proteinExistence type="predicted"/>
<accession>A0ABV9YKR1</accession>
<protein>
    <submittedName>
        <fullName evidence="2">Uncharacterized protein</fullName>
    </submittedName>
</protein>
<gene>
    <name evidence="2" type="ORF">ACFPBZ_07010</name>
</gene>
<keyword evidence="1" id="KW-1133">Transmembrane helix</keyword>
<feature type="transmembrane region" description="Helical" evidence="1">
    <location>
        <begin position="246"/>
        <end position="266"/>
    </location>
</feature>